<proteinExistence type="predicted"/>
<protein>
    <submittedName>
        <fullName evidence="1">Uncharacterized protein</fullName>
    </submittedName>
</protein>
<dbReference type="RefSeq" id="WP_258121704.1">
    <property type="nucleotide sequence ID" value="NZ_CP062229.1"/>
</dbReference>
<gene>
    <name evidence="1" type="ORF">IHQ72_06635</name>
</gene>
<organism evidence="1 2">
    <name type="scientific">Mesorhizobium onobrychidis</name>
    <dbReference type="NCBI Taxonomy" id="2775404"/>
    <lineage>
        <taxon>Bacteria</taxon>
        <taxon>Pseudomonadati</taxon>
        <taxon>Pseudomonadota</taxon>
        <taxon>Alphaproteobacteria</taxon>
        <taxon>Hyphomicrobiales</taxon>
        <taxon>Phyllobacteriaceae</taxon>
        <taxon>Mesorhizobium</taxon>
    </lineage>
</organism>
<dbReference type="EMBL" id="CP062229">
    <property type="protein sequence ID" value="UVC16827.1"/>
    <property type="molecule type" value="Genomic_DNA"/>
</dbReference>
<keyword evidence="2" id="KW-1185">Reference proteome</keyword>
<evidence type="ECO:0000313" key="2">
    <source>
        <dbReference type="Proteomes" id="UP001058098"/>
    </source>
</evidence>
<accession>A0ABY5R3H6</accession>
<name>A0ABY5R3H6_9HYPH</name>
<sequence>MEYVSIPFPRDLYNLIVLRSGGKLDPANLATEQVEQFIERTRDEALVWTEQGVAQFAKEEAEKSQDFGDPSRGHQWSFVFLPNGTELRMKYLGKKQYATIKSENVVSGTTIFSSVSQWVRSVARGTSRNAWHDVWIRFPTETEFRYSDTVREAKRKDLIRKF</sequence>
<reference evidence="1" key="1">
    <citation type="submission" date="2020-09" db="EMBL/GenBank/DDBJ databases">
        <title>Rhizobia associated with sainfoin plants.</title>
        <authorList>
            <person name="Asharfi S."/>
            <person name="Kuzmanovic N."/>
            <person name="Bunk B."/>
            <person name="Sproeer C."/>
            <person name="Becker M."/>
            <person name="Thuenen T."/>
        </authorList>
    </citation>
    <scope>NUCLEOTIDE SEQUENCE</scope>
    <source>
        <strain evidence="1">OM4</strain>
    </source>
</reference>
<evidence type="ECO:0000313" key="1">
    <source>
        <dbReference type="EMBL" id="UVC16827.1"/>
    </source>
</evidence>
<dbReference type="Proteomes" id="UP001058098">
    <property type="component" value="Chromosome"/>
</dbReference>